<gene>
    <name evidence="11" type="ORF">MCOS_LOCUS3183</name>
</gene>
<dbReference type="Pfam" id="PF24006">
    <property type="entry name" value="SCAP_N"/>
    <property type="match status" value="1"/>
</dbReference>
<comment type="subcellular location">
    <subcellularLocation>
        <location evidence="1">Endoplasmic reticulum</location>
    </subcellularLocation>
    <subcellularLocation>
        <location evidence="2">Golgi apparatus membrane</location>
    </subcellularLocation>
</comment>
<evidence type="ECO:0000256" key="2">
    <source>
        <dbReference type="ARBA" id="ARBA00004394"/>
    </source>
</evidence>
<dbReference type="GO" id="GO:0045540">
    <property type="term" value="P:regulation of cholesterol biosynthetic process"/>
    <property type="evidence" value="ECO:0007669"/>
    <property type="project" value="TreeGrafter"/>
</dbReference>
<feature type="domain" description="SSD" evidence="10">
    <location>
        <begin position="257"/>
        <end position="432"/>
    </location>
</feature>
<evidence type="ECO:0000256" key="1">
    <source>
        <dbReference type="ARBA" id="ARBA00004240"/>
    </source>
</evidence>
<dbReference type="InterPro" id="IPR057041">
    <property type="entry name" value="SCAP_N"/>
</dbReference>
<dbReference type="Proteomes" id="UP000267029">
    <property type="component" value="Unassembled WGS sequence"/>
</dbReference>
<evidence type="ECO:0000256" key="8">
    <source>
        <dbReference type="SAM" id="MobiDB-lite"/>
    </source>
</evidence>
<dbReference type="PANTHER" id="PTHR46378:SF1">
    <property type="entry name" value="STEROL REGULATORY ELEMENT-BINDING PROTEIN CLEAVAGE-ACTIVATING PROTEIN"/>
    <property type="match status" value="1"/>
</dbReference>
<evidence type="ECO:0000256" key="6">
    <source>
        <dbReference type="ARBA" id="ARBA00023034"/>
    </source>
</evidence>
<feature type="transmembrane region" description="Helical" evidence="9">
    <location>
        <begin position="255"/>
        <end position="274"/>
    </location>
</feature>
<keyword evidence="4" id="KW-0677">Repeat</keyword>
<keyword evidence="12" id="KW-1185">Reference proteome</keyword>
<evidence type="ECO:0000256" key="3">
    <source>
        <dbReference type="ARBA" id="ARBA00022574"/>
    </source>
</evidence>
<evidence type="ECO:0000259" key="10">
    <source>
        <dbReference type="PROSITE" id="PS50156"/>
    </source>
</evidence>
<keyword evidence="3" id="KW-0853">WD repeat</keyword>
<dbReference type="OrthoDB" id="6265832at2759"/>
<dbReference type="GO" id="GO:0005789">
    <property type="term" value="C:endoplasmic reticulum membrane"/>
    <property type="evidence" value="ECO:0007669"/>
    <property type="project" value="InterPro"/>
</dbReference>
<feature type="transmembrane region" description="Helical" evidence="9">
    <location>
        <begin position="548"/>
        <end position="570"/>
    </location>
</feature>
<accession>A0A158QTJ5</accession>
<dbReference type="InterPro" id="IPR053958">
    <property type="entry name" value="HMGCR/SNAP/NPC1-like_SSD"/>
</dbReference>
<dbReference type="GO" id="GO:0032933">
    <property type="term" value="P:SREBP signaling pathway"/>
    <property type="evidence" value="ECO:0007669"/>
    <property type="project" value="InterPro"/>
</dbReference>
<evidence type="ECO:0000313" key="11">
    <source>
        <dbReference type="EMBL" id="VDD77180.1"/>
    </source>
</evidence>
<dbReference type="STRING" id="53468.A0A158QTJ5"/>
<keyword evidence="9" id="KW-0812">Transmembrane</keyword>
<dbReference type="InterPro" id="IPR030225">
    <property type="entry name" value="SCAP"/>
</dbReference>
<evidence type="ECO:0000256" key="4">
    <source>
        <dbReference type="ARBA" id="ARBA00022737"/>
    </source>
</evidence>
<evidence type="ECO:0000313" key="12">
    <source>
        <dbReference type="Proteomes" id="UP000267029"/>
    </source>
</evidence>
<name>A0A158QTJ5_MESCO</name>
<dbReference type="GO" id="GO:0032934">
    <property type="term" value="F:sterol binding"/>
    <property type="evidence" value="ECO:0007669"/>
    <property type="project" value="InterPro"/>
</dbReference>
<feature type="transmembrane region" description="Helical" evidence="9">
    <location>
        <begin position="763"/>
        <end position="785"/>
    </location>
</feature>
<dbReference type="GO" id="GO:0000139">
    <property type="term" value="C:Golgi membrane"/>
    <property type="evidence" value="ECO:0007669"/>
    <property type="project" value="UniProtKB-SubCell"/>
</dbReference>
<dbReference type="PANTHER" id="PTHR46378">
    <property type="entry name" value="STEROL REGULATORY ELEMENT-BINDING PROTEIN CLEAVAGE-ACTIVATING PROTEIN"/>
    <property type="match status" value="1"/>
</dbReference>
<dbReference type="InterPro" id="IPR000731">
    <property type="entry name" value="SSD"/>
</dbReference>
<dbReference type="PROSITE" id="PS50156">
    <property type="entry name" value="SSD"/>
    <property type="match status" value="1"/>
</dbReference>
<reference evidence="11 12" key="1">
    <citation type="submission" date="2018-10" db="EMBL/GenBank/DDBJ databases">
        <authorList>
            <consortium name="Pathogen Informatics"/>
        </authorList>
    </citation>
    <scope>NUCLEOTIDE SEQUENCE [LARGE SCALE GENOMIC DNA]</scope>
</reference>
<feature type="transmembrane region" description="Helical" evidence="9">
    <location>
        <begin position="322"/>
        <end position="343"/>
    </location>
</feature>
<dbReference type="EMBL" id="UXSR01000660">
    <property type="protein sequence ID" value="VDD77180.1"/>
    <property type="molecule type" value="Genomic_DNA"/>
</dbReference>
<organism evidence="11 12">
    <name type="scientific">Mesocestoides corti</name>
    <name type="common">Flatworm</name>
    <dbReference type="NCBI Taxonomy" id="53468"/>
    <lineage>
        <taxon>Eukaryota</taxon>
        <taxon>Metazoa</taxon>
        <taxon>Spiralia</taxon>
        <taxon>Lophotrochozoa</taxon>
        <taxon>Platyhelminthes</taxon>
        <taxon>Cestoda</taxon>
        <taxon>Eucestoda</taxon>
        <taxon>Cyclophyllidea</taxon>
        <taxon>Mesocestoididae</taxon>
        <taxon>Mesocestoides</taxon>
    </lineage>
</organism>
<feature type="transmembrane region" description="Helical" evidence="9">
    <location>
        <begin position="386"/>
        <end position="404"/>
    </location>
</feature>
<keyword evidence="9" id="KW-1133">Transmembrane helix</keyword>
<feature type="transmembrane region" description="Helical" evidence="9">
    <location>
        <begin position="410"/>
        <end position="434"/>
    </location>
</feature>
<dbReference type="AlphaFoldDB" id="A0A158QTJ5"/>
<feature type="region of interest" description="Disordered" evidence="8">
    <location>
        <begin position="490"/>
        <end position="511"/>
    </location>
</feature>
<evidence type="ECO:0000256" key="7">
    <source>
        <dbReference type="ARBA" id="ARBA00023136"/>
    </source>
</evidence>
<keyword evidence="5" id="KW-0256">Endoplasmic reticulum</keyword>
<protein>
    <recommendedName>
        <fullName evidence="10">SSD domain-containing protein</fullName>
    </recommendedName>
</protein>
<feature type="transmembrane region" description="Helical" evidence="9">
    <location>
        <begin position="286"/>
        <end position="316"/>
    </location>
</feature>
<dbReference type="Pfam" id="PF12349">
    <property type="entry name" value="Sterol-sensing"/>
    <property type="match status" value="1"/>
</dbReference>
<dbReference type="GO" id="GO:0032936">
    <property type="term" value="C:SREBP-SCAP complex"/>
    <property type="evidence" value="ECO:0007669"/>
    <property type="project" value="TreeGrafter"/>
</dbReference>
<evidence type="ECO:0000256" key="9">
    <source>
        <dbReference type="SAM" id="Phobius"/>
    </source>
</evidence>
<proteinExistence type="predicted"/>
<keyword evidence="6" id="KW-0333">Golgi apparatus</keyword>
<keyword evidence="7 9" id="KW-0472">Membrane</keyword>
<evidence type="ECO:0000256" key="5">
    <source>
        <dbReference type="ARBA" id="ARBA00022824"/>
    </source>
</evidence>
<sequence>MKLLNGLIKTISNQNLSIIFVAQVIFRSAISPWDPGISYVDGLRSNLNASFEILRIIESTSLSADEMSNFGDRKCKKRNKSRDLQSMCLRVKEILGADESANPAATQAPLSRIIALPNPSLPVYDCAVLSPALIWNNQLSLFQLDDLDLTDRLCLIESQDLLDVLFGLPRRHTGMSKLNFRNLPVVSAFATTLILRDFYPEYIHRLRERLMEAFPESRFVEQDSSRTTHEPPDNLLGKGSEPRVFVVHYRGHNLLVQYAPFFVVYTFLLLYVCLSVSKIDMVKSKLGLAVSACFTVVASLGMSMSLCVAVGLMSPALRGREFFPYLVVLIGFENILVITKSVVSTPIDLPVKHRVAQGTFYAFHDATGVFHLLGLAKEGWPITKNLFCEFVCTALGFLTFDSAIQEFCLIAMISLTTDFFLQMFFFVTVLAIDIRRMELSDLQRHVELSSARVEPEAPRHGREGVACHAGGGPVACRSVSATCSSLPQTDCHRRAKSPNPPTSQTFSGHRRVRSDVSAAAYTTLGANSGGRAVSLRERFWMYAANRRVVQDVGVAVILVWLVVFLCYAFIPTSLSGRNGGLGDGASAAHHRNRLADDRRGGVFPSPDSKDGFVDEQLYGMRSINRHGFELRWDAETLWRHVAFSAWPAIAEVYNFSLADRRLVVFEPIHVVQRVHPKQAMHLRPPAYTPSRSAEAFREGGYAESSGFSAPPSSTAEEQDFEGDRTWWSHVLAFGHKEALAALGLSWSDLLLDWTARFWSTAQMVTATLLGASFFFTLTAVGMLLVHNSKPNACREPVVRVMQMSIPLYDKELLNNDWILACGALDENCGDAALLWNTSATFNPSSLNRRRHSGESANGLVAAAFCGLGGDAVLIRSIRLWSCECGHLVSTLDRFSSDSCQRRGVCLNSQDRSRRYSAVWSMKMLPSTGHLVVGCSNATIEVGSSRFPQAYDLICTDFLLQIY</sequence>